<dbReference type="GeneID" id="2943672"/>
<dbReference type="Proteomes" id="UP000008596">
    <property type="component" value="Segment"/>
</dbReference>
<sequence length="159" mass="18647">MDHIKYLLTIFLEDNDSFFKYISNQSDKAAMSDIEDITKCLNFLLMILIRSKDKLESIGYYYEPLSEEMNSFVDFSDMKSFKVLFNRAPTKFSKSVIQVNEGYLSDFVVSMLRYKKLFKDDLPSPTTYIDPRVDKMFLNMLSILHKNEKLPKGLDDVTK</sequence>
<reference evidence="1 2" key="1">
    <citation type="journal article" date="1995" name="J. Gen. Virol.">
        <title>Identification and characterization of the thymidine kinase gene of Yaba virus.</title>
        <authorList>
            <person name="Amano H."/>
            <person name="Ueda Y."/>
            <person name="Miyamura T."/>
        </authorList>
    </citation>
    <scope>NUCLEOTIDE SEQUENCE [LARGE SCALE GENOMIC DNA]</scope>
    <source>
        <strain evidence="2">VR587</strain>
    </source>
</reference>
<evidence type="ECO:0000313" key="1">
    <source>
        <dbReference type="EMBL" id="AAR07421.1"/>
    </source>
</evidence>
<proteinExistence type="predicted"/>
<dbReference type="KEGG" id="vg:2943672"/>
<dbReference type="Pfam" id="PF03338">
    <property type="entry name" value="Pox_J1"/>
    <property type="match status" value="1"/>
</dbReference>
<name>Q6TUU8_YMTV5</name>
<keyword evidence="2" id="KW-1185">Reference proteome</keyword>
<organismHost>
    <name type="scientific">Erythrocebus patas</name>
    <name type="common">Red guenon</name>
    <name type="synonym">Cercopithecus patas</name>
    <dbReference type="NCBI Taxonomy" id="9538"/>
</organismHost>
<organism evidence="1 2">
    <name type="scientific">Yaba monkey tumor virus (strain VR587)</name>
    <name type="common">YMTV</name>
    <dbReference type="NCBI Taxonomy" id="928314"/>
    <lineage>
        <taxon>Viruses</taxon>
        <taxon>Varidnaviria</taxon>
        <taxon>Bamfordvirae</taxon>
        <taxon>Nucleocytoviricota</taxon>
        <taxon>Pokkesviricetes</taxon>
        <taxon>Chitovirales</taxon>
        <taxon>Poxviridae</taxon>
        <taxon>Chordopoxvirinae</taxon>
        <taxon>Yatapoxvirus</taxon>
        <taxon>Yatapoxvirus yabapox</taxon>
        <taxon>Yaba monkey tumor virus</taxon>
    </lineage>
</organism>
<reference evidence="1 2" key="3">
    <citation type="journal article" date="2003" name="Proc. Natl. Acad. Sci. U.S.A.">
        <title>A secreted high-affinity inhibitor of human TNF from Tanapox virus.</title>
        <authorList>
            <person name="Brunetti C.R."/>
            <person name="Paulose-Murphy M."/>
            <person name="Singh R."/>
            <person name="Qin J."/>
            <person name="Barrett J.W."/>
            <person name="Tardivel A."/>
            <person name="Schneider P."/>
            <person name="Essani K."/>
            <person name="McFadden G."/>
        </authorList>
    </citation>
    <scope>NUCLEOTIDE SEQUENCE [LARGE SCALE GENOMIC DNA]</scope>
    <source>
        <strain evidence="2">VR587</strain>
    </source>
</reference>
<evidence type="ECO:0000313" key="2">
    <source>
        <dbReference type="Proteomes" id="UP000008596"/>
    </source>
</evidence>
<organismHost>
    <name type="scientific">Homo sapiens</name>
    <name type="common">Human</name>
    <dbReference type="NCBI Taxonomy" id="9606"/>
</organismHost>
<organismHost>
    <name type="scientific">Macaca</name>
    <name type="common">macaques</name>
    <dbReference type="NCBI Taxonomy" id="9539"/>
</organismHost>
<protein>
    <submittedName>
        <fullName evidence="1">65R</fullName>
    </submittedName>
</protein>
<reference evidence="1 2" key="2">
    <citation type="journal article" date="2003" name="J. Virol.">
        <title>Complete genomic sequence and comparative analysis of the tumorigenic poxvirus Yaba monkey tumor virus.</title>
        <authorList>
            <person name="Brunetti C.R."/>
            <person name="Amano H."/>
            <person name="Ueda Y."/>
            <person name="Qin J."/>
            <person name="Miyamura T."/>
            <person name="Suzuki T."/>
            <person name="Li X."/>
            <person name="Barrett J.W."/>
            <person name="McFadden G."/>
        </authorList>
    </citation>
    <scope>NUCLEOTIDE SEQUENCE [LARGE SCALE GENOMIC DNA]</scope>
    <source>
        <strain evidence="2">VR587</strain>
    </source>
</reference>
<dbReference type="InterPro" id="IPR005006">
    <property type="entry name" value="Poxvirus_J1"/>
</dbReference>
<organismHost>
    <name type="scientific">Papio hamadryas</name>
    <name type="common">Hamadryas baboon</name>
    <dbReference type="NCBI Taxonomy" id="9557"/>
</organismHost>
<dbReference type="RefSeq" id="NP_938320.1">
    <property type="nucleotide sequence ID" value="NC_005179.1"/>
</dbReference>
<dbReference type="EMBL" id="AY386371">
    <property type="protein sequence ID" value="AAR07421.1"/>
    <property type="molecule type" value="Genomic_DNA"/>
</dbReference>
<accession>Q6TUU8</accession>